<dbReference type="Proteomes" id="UP000663671">
    <property type="component" value="Chromosome 4"/>
</dbReference>
<proteinExistence type="predicted"/>
<evidence type="ECO:0000313" key="2">
    <source>
        <dbReference type="Proteomes" id="UP000663671"/>
    </source>
</evidence>
<sequence>MNPDHAQPGNNVTPAPAQSAVAATTIISCLRRLVASWTVDLFAGCGQHQPGLHFASLLLRKLATVYAIECVVYPDYLAQSSHDSLWHHPASPAYCTVVILFTSLSTPLIDKQNLLLSPKLADPHI</sequence>
<reference evidence="1" key="1">
    <citation type="submission" date="2021-01" db="EMBL/GenBank/DDBJ databases">
        <title>Chromosome-level genome assembly of a human fungal pathogen reveals clustering of transcriptionally co-regulated genes.</title>
        <authorList>
            <person name="Voorhies M."/>
            <person name="Cohen S."/>
            <person name="Shea T.P."/>
            <person name="Petrus S."/>
            <person name="Munoz J.F."/>
            <person name="Poplawski S."/>
            <person name="Goldman W.E."/>
            <person name="Michael T."/>
            <person name="Cuomo C.A."/>
            <person name="Sil A."/>
            <person name="Beyhan S."/>
        </authorList>
    </citation>
    <scope>NUCLEOTIDE SEQUENCE</scope>
    <source>
        <strain evidence="1">WU24</strain>
    </source>
</reference>
<gene>
    <name evidence="1" type="ORF">I7I51_04702</name>
</gene>
<accession>A0A8A1M0C8</accession>
<evidence type="ECO:0000313" key="1">
    <source>
        <dbReference type="EMBL" id="QSS59906.1"/>
    </source>
</evidence>
<organism evidence="1 2">
    <name type="scientific">Ajellomyces capsulatus</name>
    <name type="common">Darling's disease fungus</name>
    <name type="synonym">Histoplasma capsulatum</name>
    <dbReference type="NCBI Taxonomy" id="5037"/>
    <lineage>
        <taxon>Eukaryota</taxon>
        <taxon>Fungi</taxon>
        <taxon>Dikarya</taxon>
        <taxon>Ascomycota</taxon>
        <taxon>Pezizomycotina</taxon>
        <taxon>Eurotiomycetes</taxon>
        <taxon>Eurotiomycetidae</taxon>
        <taxon>Onygenales</taxon>
        <taxon>Ajellomycetaceae</taxon>
        <taxon>Histoplasma</taxon>
    </lineage>
</organism>
<name>A0A8A1M0C8_AJECA</name>
<protein>
    <submittedName>
        <fullName evidence="1">Uncharacterized protein</fullName>
    </submittedName>
</protein>
<dbReference type="AlphaFoldDB" id="A0A8A1M0C8"/>
<dbReference type="EMBL" id="CP069110">
    <property type="protein sequence ID" value="QSS59906.1"/>
    <property type="molecule type" value="Genomic_DNA"/>
</dbReference>
<dbReference type="VEuPathDB" id="FungiDB:I7I51_04702"/>